<evidence type="ECO:0000313" key="7">
    <source>
        <dbReference type="EMBL" id="KZX13672.1"/>
    </source>
</evidence>
<dbReference type="GO" id="GO:0005829">
    <property type="term" value="C:cytosol"/>
    <property type="evidence" value="ECO:0007669"/>
    <property type="project" value="TreeGrafter"/>
</dbReference>
<evidence type="ECO:0000313" key="8">
    <source>
        <dbReference type="Proteomes" id="UP000077428"/>
    </source>
</evidence>
<dbReference type="InterPro" id="IPR023214">
    <property type="entry name" value="HAD_sf"/>
</dbReference>
<dbReference type="CDD" id="cd07514">
    <property type="entry name" value="HAD_Pase"/>
    <property type="match status" value="1"/>
</dbReference>
<dbReference type="PANTHER" id="PTHR10000:SF8">
    <property type="entry name" value="HAD SUPERFAMILY HYDROLASE-LIKE, TYPE 3"/>
    <property type="match status" value="1"/>
</dbReference>
<reference evidence="8" key="1">
    <citation type="journal article" date="2016" name="Genome Announc.">
        <title>Draft Genome Sequences of Methanobrevibacter curvatus DSM11111, Methanobrevibacter cuticularis DSM11139, Methanobrevibacter filiformis DSM11501, and Methanobrevibacter oralis DSM7256.</title>
        <authorList>
            <person name="Poehlein A."/>
            <person name="Seedorf H."/>
        </authorList>
    </citation>
    <scope>NUCLEOTIDE SEQUENCE [LARGE SCALE GENOMIC DNA]</scope>
    <source>
        <strain evidence="8">DSM 7256 / JCM 30027 / ZR</strain>
    </source>
</reference>
<feature type="binding site" evidence="5">
    <location>
        <position position="8"/>
    </location>
    <ligand>
        <name>Mg(2+)</name>
        <dbReference type="ChEBI" id="CHEBI:18420"/>
    </ligand>
</feature>
<dbReference type="SFLD" id="SFLDG01140">
    <property type="entry name" value="C2.B:_Phosphomannomutase_and_P"/>
    <property type="match status" value="1"/>
</dbReference>
<feature type="binding site" evidence="5">
    <location>
        <position position="161"/>
    </location>
    <ligand>
        <name>substrate</name>
    </ligand>
</feature>
<dbReference type="OrthoDB" id="120822at2157"/>
<feature type="binding site" evidence="5">
    <location>
        <position position="10"/>
    </location>
    <ligand>
        <name>Mg(2+)</name>
        <dbReference type="ChEBI" id="CHEBI:18420"/>
    </ligand>
</feature>
<protein>
    <recommendedName>
        <fullName evidence="5 6">Phosphoglycolate phosphatase</fullName>
        <shortName evidence="5">PGP</shortName>
        <shortName evidence="5">PGPase</shortName>
        <ecNumber evidence="5 6">3.1.3.18</ecNumber>
    </recommendedName>
</protein>
<dbReference type="GO" id="GO:0000287">
    <property type="term" value="F:magnesium ion binding"/>
    <property type="evidence" value="ECO:0007669"/>
    <property type="project" value="InterPro"/>
</dbReference>
<dbReference type="EMBL" id="LWMU01000048">
    <property type="protein sequence ID" value="KZX13672.1"/>
    <property type="molecule type" value="Genomic_DNA"/>
</dbReference>
<feature type="binding site" evidence="5">
    <location>
        <position position="184"/>
    </location>
    <ligand>
        <name>Mg(2+)</name>
        <dbReference type="ChEBI" id="CHEBI:18420"/>
    </ligand>
</feature>
<dbReference type="SFLD" id="SFLDG01144">
    <property type="entry name" value="C2.B.4:_PGP_Like"/>
    <property type="match status" value="1"/>
</dbReference>
<keyword evidence="3 5" id="KW-0460">Magnesium</keyword>
<dbReference type="NCBIfam" id="NF002245">
    <property type="entry name" value="PRK01158.1"/>
    <property type="match status" value="1"/>
</dbReference>
<keyword evidence="1 5" id="KW-0479">Metal-binding</keyword>
<dbReference type="SUPFAM" id="SSF56784">
    <property type="entry name" value="HAD-like"/>
    <property type="match status" value="1"/>
</dbReference>
<proteinExistence type="inferred from homology"/>
<dbReference type="NCBIfam" id="TIGR01487">
    <property type="entry name" value="Pglycolate_arch"/>
    <property type="match status" value="1"/>
</dbReference>
<keyword evidence="8" id="KW-1185">Reference proteome</keyword>
<dbReference type="STRING" id="66851.MBORA_05830"/>
<keyword evidence="2 5" id="KW-0378">Hydrolase</keyword>
<evidence type="ECO:0000256" key="3">
    <source>
        <dbReference type="ARBA" id="ARBA00022842"/>
    </source>
</evidence>
<dbReference type="EC" id="3.1.3.18" evidence="5 6"/>
<dbReference type="NCBIfam" id="TIGR01484">
    <property type="entry name" value="HAD-SF-IIB"/>
    <property type="match status" value="1"/>
</dbReference>
<dbReference type="Pfam" id="PF08282">
    <property type="entry name" value="Hydrolase_3"/>
    <property type="match status" value="1"/>
</dbReference>
<dbReference type="GO" id="GO:0008967">
    <property type="term" value="F:phosphoglycolate phosphatase activity"/>
    <property type="evidence" value="ECO:0007669"/>
    <property type="project" value="UniProtKB-UniRule"/>
</dbReference>
<comment type="similarity">
    <text evidence="5">Belongs to the archaeal SPP-like hydrolase family.</text>
</comment>
<feature type="binding site" evidence="5">
    <location>
        <position position="188"/>
    </location>
    <ligand>
        <name>Mg(2+)</name>
        <dbReference type="ChEBI" id="CHEBI:18420"/>
    </ligand>
</feature>
<keyword evidence="4 5" id="KW-0119">Carbohydrate metabolism</keyword>
<evidence type="ECO:0000256" key="6">
    <source>
        <dbReference type="NCBIfam" id="TIGR01487"/>
    </source>
</evidence>
<dbReference type="Gene3D" id="3.90.1070.10">
    <property type="match status" value="1"/>
</dbReference>
<dbReference type="Proteomes" id="UP000077428">
    <property type="component" value="Unassembled WGS sequence"/>
</dbReference>
<comment type="function">
    <text evidence="5">Catalyzes the dephosphorylation of 2-phosphoglycolate.</text>
</comment>
<dbReference type="InterPro" id="IPR006382">
    <property type="entry name" value="PGPase"/>
</dbReference>
<dbReference type="RefSeq" id="WP_042691508.1">
    <property type="nucleotide sequence ID" value="NZ_CABMAB010000002.1"/>
</dbReference>
<name>A0A166BQ93_METOA</name>
<dbReference type="NCBIfam" id="TIGR01482">
    <property type="entry name" value="SPP-subfamily"/>
    <property type="match status" value="1"/>
</dbReference>
<accession>A0A166BQ93</accession>
<dbReference type="PANTHER" id="PTHR10000">
    <property type="entry name" value="PHOSPHOSERINE PHOSPHATASE"/>
    <property type="match status" value="1"/>
</dbReference>
<evidence type="ECO:0000256" key="2">
    <source>
        <dbReference type="ARBA" id="ARBA00022801"/>
    </source>
</evidence>
<dbReference type="InterPro" id="IPR036412">
    <property type="entry name" value="HAD-like_sf"/>
</dbReference>
<feature type="active site" description="Nucleophile" evidence="5">
    <location>
        <position position="8"/>
    </location>
</feature>
<organism evidence="7 8">
    <name type="scientific">Methanobrevibacter oralis</name>
    <dbReference type="NCBI Taxonomy" id="66851"/>
    <lineage>
        <taxon>Archaea</taxon>
        <taxon>Methanobacteriati</taxon>
        <taxon>Methanobacteriota</taxon>
        <taxon>Methanomada group</taxon>
        <taxon>Methanobacteria</taxon>
        <taxon>Methanobacteriales</taxon>
        <taxon>Methanobacteriaceae</taxon>
        <taxon>Methanobrevibacter</taxon>
    </lineage>
</organism>
<evidence type="ECO:0000256" key="1">
    <source>
        <dbReference type="ARBA" id="ARBA00022723"/>
    </source>
</evidence>
<sequence>MIEAIAVDIDGTITDNERRICISAIEALRKAENANIPTIIVTGNVVNYAYATEVLIGCSGGLVAENGGVVFKEGENNNAVETMIQRDFITSAEKHLKEKLGEKFSKHASHDNMYRLTETVFYKTIDLKEIKKALTDFKYIDELEIYDSGFALHITDKRINKGSSLRYLCERNNINMKNVMAIGDSQNDEDFLKEAGVKIAVGNAEDKLKNISDYVCKNQFGDGVAEAIEKFAL</sequence>
<dbReference type="Gene3D" id="3.40.50.1000">
    <property type="entry name" value="HAD superfamily/HAD-like"/>
    <property type="match status" value="1"/>
</dbReference>
<dbReference type="HAMAP" id="MF_01419">
    <property type="entry name" value="GPH_hydrolase_arch"/>
    <property type="match status" value="1"/>
</dbReference>
<gene>
    <name evidence="7" type="primary">yidA</name>
    <name evidence="7" type="ORF">MBORA_05830</name>
</gene>
<comment type="cofactor">
    <cofactor evidence="5">
        <name>Mg(2+)</name>
        <dbReference type="ChEBI" id="CHEBI:18420"/>
    </cofactor>
</comment>
<comment type="catalytic activity">
    <reaction evidence="5">
        <text>2-phosphoglycolate + H2O = glycolate + phosphate</text>
        <dbReference type="Rhea" id="RHEA:14369"/>
        <dbReference type="ChEBI" id="CHEBI:15377"/>
        <dbReference type="ChEBI" id="CHEBI:29805"/>
        <dbReference type="ChEBI" id="CHEBI:43474"/>
        <dbReference type="ChEBI" id="CHEBI:58033"/>
        <dbReference type="EC" id="3.1.3.18"/>
    </reaction>
</comment>
<evidence type="ECO:0000256" key="4">
    <source>
        <dbReference type="ARBA" id="ARBA00023277"/>
    </source>
</evidence>
<comment type="caution">
    <text evidence="7">The sequence shown here is derived from an EMBL/GenBank/DDBJ whole genome shotgun (WGS) entry which is preliminary data.</text>
</comment>
<evidence type="ECO:0000256" key="5">
    <source>
        <dbReference type="HAMAP-Rule" id="MF_01419"/>
    </source>
</evidence>
<dbReference type="SFLD" id="SFLDF00446">
    <property type="entry name" value="phosphoglycolate_phosphatase_3"/>
    <property type="match status" value="1"/>
</dbReference>
<dbReference type="PATRIC" id="fig|66851.6.peg.647"/>
<dbReference type="AlphaFoldDB" id="A0A166BQ93"/>
<dbReference type="SFLD" id="SFLDS00003">
    <property type="entry name" value="Haloacid_Dehalogenase"/>
    <property type="match status" value="1"/>
</dbReference>
<dbReference type="InterPro" id="IPR006379">
    <property type="entry name" value="HAD-SF_hydro_IIB"/>
</dbReference>